<organism evidence="3 4">
    <name type="scientific">Apolygus lucorum</name>
    <name type="common">Small green plant bug</name>
    <name type="synonym">Lygocoris lucorum</name>
    <dbReference type="NCBI Taxonomy" id="248454"/>
    <lineage>
        <taxon>Eukaryota</taxon>
        <taxon>Metazoa</taxon>
        <taxon>Ecdysozoa</taxon>
        <taxon>Arthropoda</taxon>
        <taxon>Hexapoda</taxon>
        <taxon>Insecta</taxon>
        <taxon>Pterygota</taxon>
        <taxon>Neoptera</taxon>
        <taxon>Paraneoptera</taxon>
        <taxon>Hemiptera</taxon>
        <taxon>Heteroptera</taxon>
        <taxon>Panheteroptera</taxon>
        <taxon>Cimicomorpha</taxon>
        <taxon>Miridae</taxon>
        <taxon>Mirini</taxon>
        <taxon>Apolygus</taxon>
    </lineage>
</organism>
<dbReference type="Pfam" id="PF20700">
    <property type="entry name" value="Mutator"/>
    <property type="match status" value="1"/>
</dbReference>
<proteinExistence type="predicted"/>
<accession>A0A8S9WSI2</accession>
<dbReference type="EMBL" id="WIXP02000015">
    <property type="protein sequence ID" value="KAF6199048.1"/>
    <property type="molecule type" value="Genomic_DNA"/>
</dbReference>
<name>A0A8S9WSI2_APOLU</name>
<protein>
    <recommendedName>
        <fullName evidence="2">Mutator-like transposase domain-containing protein</fullName>
    </recommendedName>
</protein>
<dbReference type="AlphaFoldDB" id="A0A8S9WSI2"/>
<evidence type="ECO:0000259" key="2">
    <source>
        <dbReference type="Pfam" id="PF20700"/>
    </source>
</evidence>
<dbReference type="OrthoDB" id="6617602at2759"/>
<sequence>MPVGPLDEATQPELDPGPRRSSRQVRLPTKLQDYVLSPRGGIPRRELSNQNLQESNDMEADASLFPGNLDGRRIFDLNYLIHQVKEVARHGKNECGWMDVDLVREERHGLRSSFEFKCRECQLIFNLKTDDYQRKDFCADVLSAAAEANVEFPSLTAILNAADIPFMSCFTYKMEKYDNSGPSNVEGLGHPEAQ</sequence>
<keyword evidence="4" id="KW-1185">Reference proteome</keyword>
<reference evidence="3" key="1">
    <citation type="journal article" date="2021" name="Mol. Ecol. Resour.">
        <title>Apolygus lucorum genome provides insights into omnivorousness and mesophyll feeding.</title>
        <authorList>
            <person name="Liu Y."/>
            <person name="Liu H."/>
            <person name="Wang H."/>
            <person name="Huang T."/>
            <person name="Liu B."/>
            <person name="Yang B."/>
            <person name="Yin L."/>
            <person name="Li B."/>
            <person name="Zhang Y."/>
            <person name="Zhang S."/>
            <person name="Jiang F."/>
            <person name="Zhang X."/>
            <person name="Ren Y."/>
            <person name="Wang B."/>
            <person name="Wang S."/>
            <person name="Lu Y."/>
            <person name="Wu K."/>
            <person name="Fan W."/>
            <person name="Wang G."/>
        </authorList>
    </citation>
    <scope>NUCLEOTIDE SEQUENCE</scope>
    <source>
        <strain evidence="3">12Hb</strain>
    </source>
</reference>
<feature type="domain" description="Mutator-like transposase" evidence="2">
    <location>
        <begin position="71"/>
        <end position="176"/>
    </location>
</feature>
<evidence type="ECO:0000313" key="4">
    <source>
        <dbReference type="Proteomes" id="UP000466442"/>
    </source>
</evidence>
<evidence type="ECO:0000256" key="1">
    <source>
        <dbReference type="SAM" id="MobiDB-lite"/>
    </source>
</evidence>
<dbReference type="Proteomes" id="UP000466442">
    <property type="component" value="Unassembled WGS sequence"/>
</dbReference>
<comment type="caution">
    <text evidence="3">The sequence shown here is derived from an EMBL/GenBank/DDBJ whole genome shotgun (WGS) entry which is preliminary data.</text>
</comment>
<feature type="non-terminal residue" evidence="3">
    <location>
        <position position="1"/>
    </location>
</feature>
<evidence type="ECO:0000313" key="3">
    <source>
        <dbReference type="EMBL" id="KAF6199048.1"/>
    </source>
</evidence>
<feature type="region of interest" description="Disordered" evidence="1">
    <location>
        <begin position="1"/>
        <end position="30"/>
    </location>
</feature>
<gene>
    <name evidence="3" type="ORF">GE061_007073</name>
</gene>
<dbReference type="InterPro" id="IPR049012">
    <property type="entry name" value="Mutator_transp_dom"/>
</dbReference>